<dbReference type="STRING" id="53326.A0A016WR26"/>
<keyword evidence="1" id="KW-0472">Membrane</keyword>
<comment type="caution">
    <text evidence="2">The sequence shown here is derived from an EMBL/GenBank/DDBJ whole genome shotgun (WGS) entry which is preliminary data.</text>
</comment>
<feature type="transmembrane region" description="Helical" evidence="1">
    <location>
        <begin position="89"/>
        <end position="110"/>
    </location>
</feature>
<evidence type="ECO:0000313" key="3">
    <source>
        <dbReference type="Proteomes" id="UP000024635"/>
    </source>
</evidence>
<keyword evidence="1" id="KW-1133">Transmembrane helix</keyword>
<reference evidence="3" key="1">
    <citation type="journal article" date="2015" name="Nat. Genet.">
        <title>The genome and transcriptome of the zoonotic hookworm Ancylostoma ceylanicum identify infection-specific gene families.</title>
        <authorList>
            <person name="Schwarz E.M."/>
            <person name="Hu Y."/>
            <person name="Antoshechkin I."/>
            <person name="Miller M.M."/>
            <person name="Sternberg P.W."/>
            <person name="Aroian R.V."/>
        </authorList>
    </citation>
    <scope>NUCLEOTIDE SEQUENCE</scope>
    <source>
        <strain evidence="3">HY135</strain>
    </source>
</reference>
<gene>
    <name evidence="2" type="primary">Acey_s0546.g3256</name>
    <name evidence="2" type="ORF">Y032_0546g3256</name>
</gene>
<dbReference type="AlphaFoldDB" id="A0A016WR26"/>
<keyword evidence="3" id="KW-1185">Reference proteome</keyword>
<organism evidence="2 3">
    <name type="scientific">Ancylostoma ceylanicum</name>
    <dbReference type="NCBI Taxonomy" id="53326"/>
    <lineage>
        <taxon>Eukaryota</taxon>
        <taxon>Metazoa</taxon>
        <taxon>Ecdysozoa</taxon>
        <taxon>Nematoda</taxon>
        <taxon>Chromadorea</taxon>
        <taxon>Rhabditida</taxon>
        <taxon>Rhabditina</taxon>
        <taxon>Rhabditomorpha</taxon>
        <taxon>Strongyloidea</taxon>
        <taxon>Ancylostomatidae</taxon>
        <taxon>Ancylostomatinae</taxon>
        <taxon>Ancylostoma</taxon>
    </lineage>
</organism>
<dbReference type="EMBL" id="JARK01000146">
    <property type="protein sequence ID" value="EYC42026.1"/>
    <property type="molecule type" value="Genomic_DNA"/>
</dbReference>
<keyword evidence="1" id="KW-0812">Transmembrane</keyword>
<sequence>MFADLESAQTELGISSFGVSTSTMEEVFLRVNDLAQHRFSQQHEHDTVGIKELDENDPTLLRIIAPNRLRGLPYHWQHFEAMFIKKAIYFYRNWIMSLSYLLVPIVYMALAAKTTTLTPSASEQPSLKIDFSPFSGLDSHVFILVSNNTDISEYGPLMF</sequence>
<evidence type="ECO:0000313" key="2">
    <source>
        <dbReference type="EMBL" id="EYC42026.1"/>
    </source>
</evidence>
<dbReference type="OrthoDB" id="5860140at2759"/>
<evidence type="ECO:0000256" key="1">
    <source>
        <dbReference type="SAM" id="Phobius"/>
    </source>
</evidence>
<proteinExistence type="predicted"/>
<dbReference type="Proteomes" id="UP000024635">
    <property type="component" value="Unassembled WGS sequence"/>
</dbReference>
<name>A0A016WR26_9BILA</name>
<accession>A0A016WR26</accession>
<protein>
    <submittedName>
        <fullName evidence="2">Uncharacterized protein</fullName>
    </submittedName>
</protein>